<reference evidence="2 3" key="1">
    <citation type="submission" date="2019-06" db="EMBL/GenBank/DDBJ databases">
        <title>Mycoplasma nasistruthionis sp. nov. str Ms03.</title>
        <authorList>
            <person name="Botes A."/>
        </authorList>
    </citation>
    <scope>NUCLEOTIDE SEQUENCE [LARGE SCALE GENOMIC DNA]</scope>
    <source>
        <strain evidence="2 3">Ms03</strain>
    </source>
</reference>
<feature type="transmembrane region" description="Helical" evidence="1">
    <location>
        <begin position="151"/>
        <end position="173"/>
    </location>
</feature>
<dbReference type="RefSeq" id="WP_208664757.1">
    <property type="nucleotide sequence ID" value="NZ_CP041147.1"/>
</dbReference>
<keyword evidence="1" id="KW-1133">Transmembrane helix</keyword>
<dbReference type="AlphaFoldDB" id="A0A4Y6I6E8"/>
<evidence type="ECO:0000313" key="3">
    <source>
        <dbReference type="Proteomes" id="UP000315201"/>
    </source>
</evidence>
<sequence>MKKNKSIFYGIFAILFVVAFLASSIMASILFTNEYGNSQFVLNNDFSTTYIYSFTSGTLDGQILQWVSLFLPLCFGFIFYLIQNVVFKEEKYLKANACVAVLTTLFFTFVSLILIISAVLAVKNLDIVLTGKNFKGQEALQNTLESDKLTIIYFAVAFPVIYLVSAIFNVVWFRARSKRLYGLPKENKKDKKVKKA</sequence>
<evidence type="ECO:0000256" key="1">
    <source>
        <dbReference type="SAM" id="Phobius"/>
    </source>
</evidence>
<keyword evidence="1" id="KW-0812">Transmembrane</keyword>
<feature type="transmembrane region" description="Helical" evidence="1">
    <location>
        <begin position="7"/>
        <end position="31"/>
    </location>
</feature>
<evidence type="ECO:0000313" key="2">
    <source>
        <dbReference type="EMBL" id="QDF65215.1"/>
    </source>
</evidence>
<dbReference type="Proteomes" id="UP000315201">
    <property type="component" value="Chromosome"/>
</dbReference>
<keyword evidence="3" id="KW-1185">Reference proteome</keyword>
<protein>
    <submittedName>
        <fullName evidence="2">Uncharacterized protein</fullName>
    </submittedName>
</protein>
<feature type="transmembrane region" description="Helical" evidence="1">
    <location>
        <begin position="99"/>
        <end position="122"/>
    </location>
</feature>
<name>A0A4Y6I6E8_9MOLU</name>
<gene>
    <name evidence="2" type="ORF">FIV53_02885</name>
</gene>
<keyword evidence="1" id="KW-0472">Membrane</keyword>
<accession>A0A4Y6I6E8</accession>
<organism evidence="2 3">
    <name type="scientific">Mycoplasma nasistruthionis</name>
    <dbReference type="NCBI Taxonomy" id="353852"/>
    <lineage>
        <taxon>Bacteria</taxon>
        <taxon>Bacillati</taxon>
        <taxon>Mycoplasmatota</taxon>
        <taxon>Mollicutes</taxon>
        <taxon>Mycoplasmataceae</taxon>
        <taxon>Mycoplasma</taxon>
    </lineage>
</organism>
<feature type="transmembrane region" description="Helical" evidence="1">
    <location>
        <begin position="63"/>
        <end position="87"/>
    </location>
</feature>
<proteinExistence type="predicted"/>
<dbReference type="EMBL" id="CP041147">
    <property type="protein sequence ID" value="QDF65215.1"/>
    <property type="molecule type" value="Genomic_DNA"/>
</dbReference>